<dbReference type="InterPro" id="IPR001753">
    <property type="entry name" value="Enoyl-CoA_hydra/iso"/>
</dbReference>
<sequence>MSNTVLSESSQGVLTLTINRPESRNALDAQTYLTLATHIREASSDGQARAIVLTGAQGHFTAGNDLKDFQRPRPAGDSPGITLLRALVDSDLPIIAAIEGNAIGIGVTLLQHCDFVYAAENALFKIPFVPLGLCPEGASSVLLAQLVGARKANDWLLRGRAFRPQEALEAGFITDVTQPGQALPQALQTAGELAALPPQALQLSKRMMKHTQRPMLHAAFDYEWGHFTERLQSAEAQQAFANFFKAREANKSR</sequence>
<proteinExistence type="inferred from homology"/>
<evidence type="ECO:0000256" key="4">
    <source>
        <dbReference type="ARBA" id="ARBA00023235"/>
    </source>
</evidence>
<dbReference type="EMBL" id="JAHXRI010000010">
    <property type="protein sequence ID" value="MBZ1351400.1"/>
    <property type="molecule type" value="Genomic_DNA"/>
</dbReference>
<evidence type="ECO:0000256" key="1">
    <source>
        <dbReference type="ARBA" id="ARBA00004275"/>
    </source>
</evidence>
<dbReference type="InterPro" id="IPR029045">
    <property type="entry name" value="ClpP/crotonase-like_dom_sf"/>
</dbReference>
<keyword evidence="3" id="KW-0576">Peroxisome</keyword>
<gene>
    <name evidence="5" type="ORF">KZZ10_12155</name>
</gene>
<evidence type="ECO:0000256" key="3">
    <source>
        <dbReference type="ARBA" id="ARBA00023140"/>
    </source>
</evidence>
<comment type="similarity">
    <text evidence="2">Belongs to the enoyl-CoA hydratase/isomerase family.</text>
</comment>
<name>A0A953NA95_9BURK</name>
<reference evidence="5" key="1">
    <citation type="submission" date="2021-07" db="EMBL/GenBank/DDBJ databases">
        <title>New genus and species of the family Alcaligenaceae.</title>
        <authorList>
            <person name="Hahn M.W."/>
        </authorList>
    </citation>
    <scope>NUCLEOTIDE SEQUENCE</scope>
    <source>
        <strain evidence="5">LF4-65</strain>
    </source>
</reference>
<dbReference type="SUPFAM" id="SSF52096">
    <property type="entry name" value="ClpP/crotonase"/>
    <property type="match status" value="1"/>
</dbReference>
<dbReference type="InterPro" id="IPR051053">
    <property type="entry name" value="ECH/Chromodomain_protein"/>
</dbReference>
<dbReference type="InterPro" id="IPR014748">
    <property type="entry name" value="Enoyl-CoA_hydra_C"/>
</dbReference>
<dbReference type="Gene3D" id="1.10.12.10">
    <property type="entry name" value="Lyase 2-enoyl-coa Hydratase, Chain A, domain 2"/>
    <property type="match status" value="1"/>
</dbReference>
<evidence type="ECO:0000313" key="6">
    <source>
        <dbReference type="Proteomes" id="UP000739565"/>
    </source>
</evidence>
<protein>
    <submittedName>
        <fullName evidence="5">Enoyl-CoA hydratase/isomerase family protein</fullName>
    </submittedName>
</protein>
<dbReference type="GO" id="GO:0004165">
    <property type="term" value="F:delta(3)-delta(2)-enoyl-CoA isomerase activity"/>
    <property type="evidence" value="ECO:0007669"/>
    <property type="project" value="UniProtKB-ARBA"/>
</dbReference>
<dbReference type="Gene3D" id="3.90.226.10">
    <property type="entry name" value="2-enoyl-CoA Hydratase, Chain A, domain 1"/>
    <property type="match status" value="1"/>
</dbReference>
<comment type="subcellular location">
    <subcellularLocation>
        <location evidence="1">Peroxisome</location>
    </subcellularLocation>
</comment>
<evidence type="ECO:0000313" key="5">
    <source>
        <dbReference type="EMBL" id="MBZ1351400.1"/>
    </source>
</evidence>
<keyword evidence="4" id="KW-0413">Isomerase</keyword>
<keyword evidence="6" id="KW-1185">Reference proteome</keyword>
<dbReference type="Proteomes" id="UP000739565">
    <property type="component" value="Unassembled WGS sequence"/>
</dbReference>
<comment type="caution">
    <text evidence="5">The sequence shown here is derived from an EMBL/GenBank/DDBJ whole genome shotgun (WGS) entry which is preliminary data.</text>
</comment>
<accession>A0A953NA95</accession>
<evidence type="ECO:0000256" key="2">
    <source>
        <dbReference type="ARBA" id="ARBA00005254"/>
    </source>
</evidence>
<dbReference type="Pfam" id="PF00378">
    <property type="entry name" value="ECH_1"/>
    <property type="match status" value="1"/>
</dbReference>
<dbReference type="RefSeq" id="WP_259661803.1">
    <property type="nucleotide sequence ID" value="NZ_JAHXRI010000010.1"/>
</dbReference>
<dbReference type="PANTHER" id="PTHR43684:SF1">
    <property type="entry name" value="ENOYL-COA DELTA ISOMERASE 2"/>
    <property type="match status" value="1"/>
</dbReference>
<organism evidence="5 6">
    <name type="scientific">Zwartia hollandica</name>
    <dbReference type="NCBI Taxonomy" id="324606"/>
    <lineage>
        <taxon>Bacteria</taxon>
        <taxon>Pseudomonadati</taxon>
        <taxon>Pseudomonadota</taxon>
        <taxon>Betaproteobacteria</taxon>
        <taxon>Burkholderiales</taxon>
        <taxon>Alcaligenaceae</taxon>
        <taxon>Zwartia</taxon>
    </lineage>
</organism>
<dbReference type="AlphaFoldDB" id="A0A953NA95"/>
<dbReference type="PANTHER" id="PTHR43684">
    <property type="match status" value="1"/>
</dbReference>
<dbReference type="CDD" id="cd06558">
    <property type="entry name" value="crotonase-like"/>
    <property type="match status" value="1"/>
</dbReference>